<dbReference type="GeneID" id="25379772"/>
<dbReference type="RefSeq" id="XP_013355630.1">
    <property type="nucleotide sequence ID" value="XM_013500176.1"/>
</dbReference>
<evidence type="ECO:0000313" key="3">
    <source>
        <dbReference type="EMBL" id="CDJ33066.1"/>
    </source>
</evidence>
<dbReference type="VEuPathDB" id="ToxoDB:EMH_0050910"/>
<dbReference type="InterPro" id="IPR036397">
    <property type="entry name" value="RNaseH_sf"/>
</dbReference>
<accession>U6K8B4</accession>
<dbReference type="PANTHER" id="PTHR37984">
    <property type="entry name" value="PROTEIN CBG26694"/>
    <property type="match status" value="1"/>
</dbReference>
<evidence type="ECO:0000256" key="1">
    <source>
        <dbReference type="SAM" id="MobiDB-lite"/>
    </source>
</evidence>
<dbReference type="GO" id="GO:0003676">
    <property type="term" value="F:nucleic acid binding"/>
    <property type="evidence" value="ECO:0007669"/>
    <property type="project" value="InterPro"/>
</dbReference>
<feature type="domain" description="Integrase catalytic" evidence="2">
    <location>
        <begin position="1"/>
        <end position="94"/>
    </location>
</feature>
<dbReference type="Gene3D" id="3.30.420.10">
    <property type="entry name" value="Ribonuclease H-like superfamily/Ribonuclease H"/>
    <property type="match status" value="1"/>
</dbReference>
<dbReference type="OrthoDB" id="347667at2759"/>
<feature type="compositionally biased region" description="Basic and acidic residues" evidence="1">
    <location>
        <begin position="269"/>
        <end position="283"/>
    </location>
</feature>
<dbReference type="AlphaFoldDB" id="U6K8B4"/>
<keyword evidence="4" id="KW-1185">Reference proteome</keyword>
<proteinExistence type="predicted"/>
<feature type="region of interest" description="Disordered" evidence="1">
    <location>
        <begin position="554"/>
        <end position="592"/>
    </location>
</feature>
<feature type="compositionally biased region" description="Acidic residues" evidence="1">
    <location>
        <begin position="334"/>
        <end position="349"/>
    </location>
</feature>
<dbReference type="PANTHER" id="PTHR37984:SF15">
    <property type="entry name" value="INTEGRASE CATALYTIC DOMAIN-CONTAINING PROTEIN"/>
    <property type="match status" value="1"/>
</dbReference>
<dbReference type="GO" id="GO:0015074">
    <property type="term" value="P:DNA integration"/>
    <property type="evidence" value="ECO:0007669"/>
    <property type="project" value="InterPro"/>
</dbReference>
<dbReference type="SUPFAM" id="SSF53098">
    <property type="entry name" value="Ribonuclease H-like"/>
    <property type="match status" value="1"/>
</dbReference>
<dbReference type="InterPro" id="IPR050951">
    <property type="entry name" value="Retrovirus_Pol_polyprotein"/>
</dbReference>
<evidence type="ECO:0000313" key="4">
    <source>
        <dbReference type="Proteomes" id="UP000030744"/>
    </source>
</evidence>
<feature type="region of interest" description="Disordered" evidence="1">
    <location>
        <begin position="309"/>
        <end position="371"/>
    </location>
</feature>
<dbReference type="PROSITE" id="PS50994">
    <property type="entry name" value="INTEGRASE"/>
    <property type="match status" value="1"/>
</dbReference>
<feature type="compositionally biased region" description="Low complexity" evidence="1">
    <location>
        <begin position="574"/>
        <end position="584"/>
    </location>
</feature>
<protein>
    <recommendedName>
        <fullName evidence="2">Integrase catalytic domain-containing protein</fullName>
    </recommendedName>
</protein>
<reference evidence="3" key="2">
    <citation type="submission" date="2013-10" db="EMBL/GenBank/DDBJ databases">
        <authorList>
            <person name="Aslett M."/>
        </authorList>
    </citation>
    <scope>NUCLEOTIDE SEQUENCE [LARGE SCALE GENOMIC DNA]</scope>
    <source>
        <strain evidence="3">Houghton</strain>
    </source>
</reference>
<feature type="region of interest" description="Disordered" evidence="1">
    <location>
        <begin position="411"/>
        <end position="437"/>
    </location>
</feature>
<dbReference type="EMBL" id="HG684822">
    <property type="protein sequence ID" value="CDJ33066.1"/>
    <property type="molecule type" value="Genomic_DNA"/>
</dbReference>
<name>U6K8B4_9EIME</name>
<organism evidence="3 4">
    <name type="scientific">Eimeria mitis</name>
    <dbReference type="NCBI Taxonomy" id="44415"/>
    <lineage>
        <taxon>Eukaryota</taxon>
        <taxon>Sar</taxon>
        <taxon>Alveolata</taxon>
        <taxon>Apicomplexa</taxon>
        <taxon>Conoidasida</taxon>
        <taxon>Coccidia</taxon>
        <taxon>Eucoccidiorida</taxon>
        <taxon>Eimeriorina</taxon>
        <taxon>Eimeriidae</taxon>
        <taxon>Eimeria</taxon>
    </lineage>
</organism>
<dbReference type="Proteomes" id="UP000030744">
    <property type="component" value="Unassembled WGS sequence"/>
</dbReference>
<dbReference type="InterPro" id="IPR001584">
    <property type="entry name" value="Integrase_cat-core"/>
</dbReference>
<sequence>MYLHHDHVTVGRLELCERLCNQLNIQRTISTASRPQTDGQTERVQRTFEQMVRRNIQPDEYEWERLLPALELACNTSSHSSTKLSPFEVMIRENPIPAAELNIMGDPAPAVIPPMCKLFRRLFDRAEGYILKASWEQKACANTHRRDAEFQPADPRQVSGFGDAFDCQNVFHVFQLIPDRSRDSAMKSRDTVVGRLPARDIHENFTRCYETGAKLRSRTHVRSIFAKGAQLLLFENKDFLSASGNNNRGDRYIEMSGDSLSPASSPPPEKADLKDETPGEATHEQPSSSSWWSFGLVSAAAAAAAAVTGGGATNAGTSPDEASGDDVPAAEGAPESEGEAVEAAEEDEGGATVRFHPEATEGGKGTGRRRRVQEDAVANMGFVELVENLLLTHDSSNRRGFRSSSLGSIVTEVSSEPDSDADSGYLREEQEDEEPESWEWEAEEISAFASQIHAKMCQQLEQEAAFVEMGFKRGIALMTGALAIEDDTKMLLHEGRLAGLGLTPLDDETDADMQKIDLGMLLTLTPENYGGRLLGPSGVSDRLRSPLFKMHRELTRLGSTSSEDSISESETDHSSSNNSSSGNTVEATKTTV</sequence>
<dbReference type="InterPro" id="IPR012337">
    <property type="entry name" value="RNaseH-like_sf"/>
</dbReference>
<evidence type="ECO:0000259" key="2">
    <source>
        <dbReference type="PROSITE" id="PS50994"/>
    </source>
</evidence>
<reference evidence="3" key="1">
    <citation type="submission" date="2013-10" db="EMBL/GenBank/DDBJ databases">
        <title>Genomic analysis of the causative agents of coccidiosis in chickens.</title>
        <authorList>
            <person name="Reid A.J."/>
            <person name="Blake D."/>
            <person name="Billington K."/>
            <person name="Browne H."/>
            <person name="Dunn M."/>
            <person name="Hung S."/>
            <person name="Kawahara F."/>
            <person name="Miranda-Saavedra D."/>
            <person name="Mourier T."/>
            <person name="Nagra H."/>
            <person name="Otto T.D."/>
            <person name="Rawlings N."/>
            <person name="Sanchez A."/>
            <person name="Sanders M."/>
            <person name="Subramaniam C."/>
            <person name="Tay Y."/>
            <person name="Dear P."/>
            <person name="Doerig C."/>
            <person name="Gruber A."/>
            <person name="Parkinson J."/>
            <person name="Shirley M."/>
            <person name="Wan K.L."/>
            <person name="Berriman M."/>
            <person name="Tomley F."/>
            <person name="Pain A."/>
        </authorList>
    </citation>
    <scope>NUCLEOTIDE SEQUENCE [LARGE SCALE GENOMIC DNA]</scope>
    <source>
        <strain evidence="3">Houghton</strain>
    </source>
</reference>
<gene>
    <name evidence="3" type="ORF">EMH_0050910</name>
</gene>
<feature type="region of interest" description="Disordered" evidence="1">
    <location>
        <begin position="250"/>
        <end position="290"/>
    </location>
</feature>